<name>A0A1B8AKD0_FUSPO</name>
<evidence type="ECO:0000313" key="3">
    <source>
        <dbReference type="EMBL" id="OBS20774.1"/>
    </source>
</evidence>
<comment type="caution">
    <text evidence="3">The sequence shown here is derived from an EMBL/GenBank/DDBJ whole genome shotgun (WGS) entry which is preliminary data.</text>
</comment>
<dbReference type="GO" id="GO:0008270">
    <property type="term" value="F:zinc ion binding"/>
    <property type="evidence" value="ECO:0007669"/>
    <property type="project" value="UniProtKB-KW"/>
</dbReference>
<organism evidence="3 4">
    <name type="scientific">Fusarium poae</name>
    <dbReference type="NCBI Taxonomy" id="36050"/>
    <lineage>
        <taxon>Eukaryota</taxon>
        <taxon>Fungi</taxon>
        <taxon>Dikarya</taxon>
        <taxon>Ascomycota</taxon>
        <taxon>Pezizomycotina</taxon>
        <taxon>Sordariomycetes</taxon>
        <taxon>Hypocreomycetidae</taxon>
        <taxon>Hypocreales</taxon>
        <taxon>Nectriaceae</taxon>
        <taxon>Fusarium</taxon>
    </lineage>
</organism>
<sequence length="286" mass="32162">MSATTSPTMSDMRTEVNWPVLKSYLEQDKVAFEDLELPCGVCHDTMTVLPHQHEEDEDGKSHNAIILPCGHIFGKACFEAAFDQSSSLRPVCFICRADLTFPECGHIHRGLPLPSSKESISSIPDVISKDGLMAPTCGGCLCDETSQAFCDHASEVNNNSSGDEYLMYGCQVAPTSEITFRPFDSDLEPEENGVVSLCETPREVMWALKRFEERNSMAESGMHWFDDATIGYKWQFYKWAPYMSMPSKPAFNEGKCITIDERTPLAEMFWDLMKKGDDDLDEDDEE</sequence>
<keyword evidence="1" id="KW-0479">Metal-binding</keyword>
<dbReference type="EMBL" id="LYXU01000003">
    <property type="protein sequence ID" value="OBS20774.1"/>
    <property type="molecule type" value="Genomic_DNA"/>
</dbReference>
<evidence type="ECO:0000256" key="1">
    <source>
        <dbReference type="PROSITE-ProRule" id="PRU00175"/>
    </source>
</evidence>
<evidence type="ECO:0000313" key="4">
    <source>
        <dbReference type="Proteomes" id="UP000091967"/>
    </source>
</evidence>
<dbReference type="STRING" id="36050.A0A1B8AKD0"/>
<dbReference type="PROSITE" id="PS50089">
    <property type="entry name" value="ZF_RING_2"/>
    <property type="match status" value="1"/>
</dbReference>
<keyword evidence="1" id="KW-0862">Zinc</keyword>
<dbReference type="InterPro" id="IPR001841">
    <property type="entry name" value="Znf_RING"/>
</dbReference>
<dbReference type="Proteomes" id="UP000091967">
    <property type="component" value="Unassembled WGS sequence"/>
</dbReference>
<evidence type="ECO:0000259" key="2">
    <source>
        <dbReference type="PROSITE" id="PS50089"/>
    </source>
</evidence>
<reference evidence="3 4" key="1">
    <citation type="submission" date="2016-06" db="EMBL/GenBank/DDBJ databases">
        <title>Living apart together: crosstalk between the core and supernumerary genomes in a fungal plant pathogen.</title>
        <authorList>
            <person name="Vanheule A."/>
            <person name="Audenaert K."/>
            <person name="Warris S."/>
            <person name="Van De Geest H."/>
            <person name="Schijlen E."/>
            <person name="Hofte M."/>
            <person name="De Saeger S."/>
            <person name="Haesaert G."/>
            <person name="Waalwijk C."/>
            <person name="Van Der Lee T."/>
        </authorList>
    </citation>
    <scope>NUCLEOTIDE SEQUENCE [LARGE SCALE GENOMIC DNA]</scope>
    <source>
        <strain evidence="3 4">2516</strain>
    </source>
</reference>
<dbReference type="SUPFAM" id="SSF57850">
    <property type="entry name" value="RING/U-box"/>
    <property type="match status" value="1"/>
</dbReference>
<dbReference type="AlphaFoldDB" id="A0A1B8AKD0"/>
<feature type="domain" description="RING-type" evidence="2">
    <location>
        <begin position="39"/>
        <end position="96"/>
    </location>
</feature>
<keyword evidence="1" id="KW-0863">Zinc-finger</keyword>
<dbReference type="InterPro" id="IPR013083">
    <property type="entry name" value="Znf_RING/FYVE/PHD"/>
</dbReference>
<dbReference type="Gene3D" id="3.30.40.10">
    <property type="entry name" value="Zinc/RING finger domain, C3HC4 (zinc finger)"/>
    <property type="match status" value="1"/>
</dbReference>
<protein>
    <recommendedName>
        <fullName evidence="2">RING-type domain-containing protein</fullName>
    </recommendedName>
</protein>
<gene>
    <name evidence="3" type="ORF">FPOA_07114</name>
</gene>
<proteinExistence type="predicted"/>
<accession>A0A1B8AKD0</accession>
<keyword evidence="4" id="KW-1185">Reference proteome</keyword>